<evidence type="ECO:0000313" key="1">
    <source>
        <dbReference type="EMBL" id="KAG5443321.1"/>
    </source>
</evidence>
<sequence length="242" mass="27723">MYTKLDKRTFLLPPLHFTRNNHHFQSERRGCNERSLFFTRRLLTRLLNSVRQLTTVFALLGDHQASGIPPISFSTECATQRPSHVSVSMIFRISQYIFLKVVLFLITQWLRRQLMDRKVRGSNPTSASRLLLSRLGQSGSILGLVPPSAGIAARHRRSATPERFIFKILIVAESSPTAHDRFRPSWGSSRGCSPRFSVRLMFYLNPNCTKLVKYTHFHNNLVLTGDSPGTHPIFSFMMYLSN</sequence>
<protein>
    <submittedName>
        <fullName evidence="1">Uncharacterized protein</fullName>
    </submittedName>
</protein>
<dbReference type="AlphaFoldDB" id="A0A419Q2N2"/>
<name>A0A419Q2N2_CLOSI</name>
<dbReference type="EMBL" id="NIRI02000056">
    <property type="protein sequence ID" value="KAG5443321.1"/>
    <property type="molecule type" value="Genomic_DNA"/>
</dbReference>
<proteinExistence type="predicted"/>
<gene>
    <name evidence="1" type="ORF">CSKR_107286</name>
</gene>
<reference evidence="1 2" key="1">
    <citation type="journal article" date="2018" name="Biotechnol. Adv.">
        <title>Improved genomic resources and new bioinformatic workflow for the carcinogenic parasite Clonorchis sinensis: Biotechnological implications.</title>
        <authorList>
            <person name="Wang D."/>
            <person name="Korhonen P.K."/>
            <person name="Gasser R.B."/>
            <person name="Young N.D."/>
        </authorList>
    </citation>
    <scope>NUCLEOTIDE SEQUENCE [LARGE SCALE GENOMIC DNA]</scope>
    <source>
        <strain evidence="1">Cs-k2</strain>
    </source>
</reference>
<dbReference type="InParanoid" id="A0A419Q2N2"/>
<comment type="caution">
    <text evidence="1">The sequence shown here is derived from an EMBL/GenBank/DDBJ whole genome shotgun (WGS) entry which is preliminary data.</text>
</comment>
<dbReference type="Proteomes" id="UP000286415">
    <property type="component" value="Unassembled WGS sequence"/>
</dbReference>
<keyword evidence="2" id="KW-1185">Reference proteome</keyword>
<reference evidence="1 2" key="2">
    <citation type="journal article" date="2021" name="Genomics">
        <title>High-quality reference genome for Clonorchis sinensis.</title>
        <authorList>
            <person name="Young N.D."/>
            <person name="Stroehlein A.J."/>
            <person name="Kinkar L."/>
            <person name="Wang T."/>
            <person name="Sohn W.M."/>
            <person name="Chang B.C.H."/>
            <person name="Kaur P."/>
            <person name="Weisz D."/>
            <person name="Dudchenko O."/>
            <person name="Aiden E.L."/>
            <person name="Korhonen P.K."/>
            <person name="Gasser R.B."/>
        </authorList>
    </citation>
    <scope>NUCLEOTIDE SEQUENCE [LARGE SCALE GENOMIC DNA]</scope>
    <source>
        <strain evidence="1">Cs-k2</strain>
    </source>
</reference>
<organism evidence="1 2">
    <name type="scientific">Clonorchis sinensis</name>
    <name type="common">Chinese liver fluke</name>
    <dbReference type="NCBI Taxonomy" id="79923"/>
    <lineage>
        <taxon>Eukaryota</taxon>
        <taxon>Metazoa</taxon>
        <taxon>Spiralia</taxon>
        <taxon>Lophotrochozoa</taxon>
        <taxon>Platyhelminthes</taxon>
        <taxon>Trematoda</taxon>
        <taxon>Digenea</taxon>
        <taxon>Opisthorchiida</taxon>
        <taxon>Opisthorchiata</taxon>
        <taxon>Opisthorchiidae</taxon>
        <taxon>Clonorchis</taxon>
    </lineage>
</organism>
<evidence type="ECO:0000313" key="2">
    <source>
        <dbReference type="Proteomes" id="UP000286415"/>
    </source>
</evidence>
<accession>A0A419Q2N2</accession>